<sequence length="59" mass="6518">MFGVWIMIWAVLSAIVTVPFGYELYSGFAFGAGMLFAWVSALFGAASWIGRKVLNRAIR</sequence>
<protein>
    <submittedName>
        <fullName evidence="2">Uncharacterized protein</fullName>
    </submittedName>
</protein>
<proteinExistence type="predicted"/>
<name>A0A084EPU4_SPHYA</name>
<gene>
    <name evidence="2" type="ORF">CP98_01640</name>
</gene>
<dbReference type="Proteomes" id="UP000028534">
    <property type="component" value="Unassembled WGS sequence"/>
</dbReference>
<organism evidence="2 3">
    <name type="scientific">Sphingobium yanoikuyae</name>
    <name type="common">Sphingomonas yanoikuyae</name>
    <dbReference type="NCBI Taxonomy" id="13690"/>
    <lineage>
        <taxon>Bacteria</taxon>
        <taxon>Pseudomonadati</taxon>
        <taxon>Pseudomonadota</taxon>
        <taxon>Alphaproteobacteria</taxon>
        <taxon>Sphingomonadales</taxon>
        <taxon>Sphingomonadaceae</taxon>
        <taxon>Sphingobium</taxon>
    </lineage>
</organism>
<dbReference type="PATRIC" id="fig|13690.10.peg.1688"/>
<evidence type="ECO:0000313" key="2">
    <source>
        <dbReference type="EMBL" id="KEZ19986.1"/>
    </source>
</evidence>
<keyword evidence="1" id="KW-0812">Transmembrane</keyword>
<dbReference type="AlphaFoldDB" id="A0A084EPU4"/>
<comment type="caution">
    <text evidence="2">The sequence shown here is derived from an EMBL/GenBank/DDBJ whole genome shotgun (WGS) entry which is preliminary data.</text>
</comment>
<evidence type="ECO:0000313" key="3">
    <source>
        <dbReference type="Proteomes" id="UP000028534"/>
    </source>
</evidence>
<evidence type="ECO:0000256" key="1">
    <source>
        <dbReference type="SAM" id="Phobius"/>
    </source>
</evidence>
<reference evidence="2 3" key="1">
    <citation type="submission" date="2014-03" db="EMBL/GenBank/DDBJ databases">
        <title>Genome sequence of Sphingobium yanoikuyae B1.</title>
        <authorList>
            <person name="Gan H.M."/>
            <person name="Gan H.Y."/>
            <person name="Savka M.A."/>
        </authorList>
    </citation>
    <scope>NUCLEOTIDE SEQUENCE [LARGE SCALE GENOMIC DNA]</scope>
    <source>
        <strain evidence="2 3">B1</strain>
    </source>
</reference>
<keyword evidence="1" id="KW-1133">Transmembrane helix</keyword>
<dbReference type="EMBL" id="JGVR01000007">
    <property type="protein sequence ID" value="KEZ19986.1"/>
    <property type="molecule type" value="Genomic_DNA"/>
</dbReference>
<accession>A0A084EPU4</accession>
<feature type="transmembrane region" description="Helical" evidence="1">
    <location>
        <begin position="28"/>
        <end position="49"/>
    </location>
</feature>
<keyword evidence="1" id="KW-0472">Membrane</keyword>
<feature type="transmembrane region" description="Helical" evidence="1">
    <location>
        <begin position="5"/>
        <end position="22"/>
    </location>
</feature>